<organism evidence="2 3">
    <name type="scientific">Ornithinibacillus halophilus</name>
    <dbReference type="NCBI Taxonomy" id="930117"/>
    <lineage>
        <taxon>Bacteria</taxon>
        <taxon>Bacillati</taxon>
        <taxon>Bacillota</taxon>
        <taxon>Bacilli</taxon>
        <taxon>Bacillales</taxon>
        <taxon>Bacillaceae</taxon>
        <taxon>Ornithinibacillus</taxon>
    </lineage>
</organism>
<sequence>MDERGFFIISLDFELFWGVLDVFKKEEYEQHVLGARKVVPQLLDLFHRYEIHATWAIVGMMAFNQVEDVERHVPLEKPSYKNKKLSPYRMELLRHLGNDLLFAPPLLQQIQKTPDQEIATHTFSHYYTLEEGQTKNQFQHDLEHACKFGVEEMTSVVFPRNQINEEYLQVCWELGMTAYRGNEDTWIYRLKSNERRRWGKRALRLLDGYFNLFGHQTYRLREVSDGRPVNVKSSRFLKPYSKRLSWLERLRLRRIKKDMTYAAKHGEVYHLWWHPHNFGVNQKENLAFLKEILNHYVYLQEKYGFQSMTMKEAASIALAREGE</sequence>
<dbReference type="InterPro" id="IPR011330">
    <property type="entry name" value="Glyco_hydro/deAcase_b/a-brl"/>
</dbReference>
<dbReference type="AlphaFoldDB" id="A0A1M5KKM5"/>
<proteinExistence type="predicted"/>
<dbReference type="RefSeq" id="WP_072891426.1">
    <property type="nucleotide sequence ID" value="NZ_FQVW01000039.1"/>
</dbReference>
<evidence type="ECO:0000313" key="3">
    <source>
        <dbReference type="Proteomes" id="UP000183988"/>
    </source>
</evidence>
<dbReference type="SUPFAM" id="SSF88713">
    <property type="entry name" value="Glycoside hydrolase/deacetylase"/>
    <property type="match status" value="1"/>
</dbReference>
<reference evidence="2 3" key="1">
    <citation type="submission" date="2016-11" db="EMBL/GenBank/DDBJ databases">
        <authorList>
            <person name="Jaros S."/>
            <person name="Januszkiewicz K."/>
            <person name="Wedrychowicz H."/>
        </authorList>
    </citation>
    <scope>NUCLEOTIDE SEQUENCE [LARGE SCALE GENOMIC DNA]</scope>
    <source>
        <strain evidence="2 3">IBRC-M 10683</strain>
    </source>
</reference>
<dbReference type="GO" id="GO:0005975">
    <property type="term" value="P:carbohydrate metabolic process"/>
    <property type="evidence" value="ECO:0007669"/>
    <property type="project" value="InterPro"/>
</dbReference>
<accession>A0A1M5KKM5</accession>
<evidence type="ECO:0000259" key="1">
    <source>
        <dbReference type="Pfam" id="PF01522"/>
    </source>
</evidence>
<dbReference type="CDD" id="cd10929">
    <property type="entry name" value="CE4_u5"/>
    <property type="match status" value="1"/>
</dbReference>
<protein>
    <submittedName>
        <fullName evidence="2">Polysaccharide deacetylase</fullName>
    </submittedName>
</protein>
<name>A0A1M5KKM5_9BACI</name>
<dbReference type="GO" id="GO:0016810">
    <property type="term" value="F:hydrolase activity, acting on carbon-nitrogen (but not peptide) bonds"/>
    <property type="evidence" value="ECO:0007669"/>
    <property type="project" value="InterPro"/>
</dbReference>
<dbReference type="OrthoDB" id="7836272at2"/>
<feature type="domain" description="NodB homology" evidence="1">
    <location>
        <begin position="35"/>
        <end position="178"/>
    </location>
</feature>
<dbReference type="Proteomes" id="UP000183988">
    <property type="component" value="Unassembled WGS sequence"/>
</dbReference>
<dbReference type="Pfam" id="PF01522">
    <property type="entry name" value="Polysacc_deac_1"/>
    <property type="match status" value="1"/>
</dbReference>
<evidence type="ECO:0000313" key="2">
    <source>
        <dbReference type="EMBL" id="SHG53306.1"/>
    </source>
</evidence>
<keyword evidence="3" id="KW-1185">Reference proteome</keyword>
<dbReference type="STRING" id="930117.SAMN05216225_103922"/>
<gene>
    <name evidence="2" type="ORF">SAMN05216225_103922</name>
</gene>
<dbReference type="Gene3D" id="3.20.20.370">
    <property type="entry name" value="Glycoside hydrolase/deacetylase"/>
    <property type="match status" value="1"/>
</dbReference>
<dbReference type="InterPro" id="IPR002509">
    <property type="entry name" value="NODB_dom"/>
</dbReference>
<dbReference type="EMBL" id="FQVW01000039">
    <property type="protein sequence ID" value="SHG53306.1"/>
    <property type="molecule type" value="Genomic_DNA"/>
</dbReference>